<evidence type="ECO:0000256" key="1">
    <source>
        <dbReference type="ARBA" id="ARBA00007179"/>
    </source>
</evidence>
<evidence type="ECO:0000256" key="3">
    <source>
        <dbReference type="PIRSR" id="PIRSR607822-1"/>
    </source>
</evidence>
<protein>
    <recommendedName>
        <fullName evidence="2">LanC-like protein 3 homolog</fullName>
    </recommendedName>
</protein>
<dbReference type="Gene3D" id="1.50.10.10">
    <property type="match status" value="1"/>
</dbReference>
<keyword evidence="3" id="KW-0479">Metal-binding</keyword>
<evidence type="ECO:0000313" key="4">
    <source>
        <dbReference type="EMBL" id="KAK7792925.1"/>
    </source>
</evidence>
<feature type="binding site" evidence="3">
    <location>
        <position position="330"/>
    </location>
    <ligand>
        <name>Zn(2+)</name>
        <dbReference type="ChEBI" id="CHEBI:29105"/>
    </ligand>
</feature>
<accession>A0AAN9YZV8</accession>
<keyword evidence="5" id="KW-1185">Reference proteome</keyword>
<dbReference type="GO" id="GO:0046872">
    <property type="term" value="F:metal ion binding"/>
    <property type="evidence" value="ECO:0007669"/>
    <property type="project" value="UniProtKB-KW"/>
</dbReference>
<dbReference type="GO" id="GO:0031179">
    <property type="term" value="P:peptide modification"/>
    <property type="evidence" value="ECO:0007669"/>
    <property type="project" value="InterPro"/>
</dbReference>
<dbReference type="Pfam" id="PF05147">
    <property type="entry name" value="LANC_like"/>
    <property type="match status" value="1"/>
</dbReference>
<dbReference type="GO" id="GO:0005886">
    <property type="term" value="C:plasma membrane"/>
    <property type="evidence" value="ECO:0007669"/>
    <property type="project" value="TreeGrafter"/>
</dbReference>
<dbReference type="PANTHER" id="PTHR12736:SF7">
    <property type="entry name" value="LANC-LIKE PROTEIN 3"/>
    <property type="match status" value="1"/>
</dbReference>
<comment type="similarity">
    <text evidence="1">Belongs to the LanC-like protein family.</text>
</comment>
<dbReference type="CDD" id="cd04794">
    <property type="entry name" value="euk_LANCL"/>
    <property type="match status" value="1"/>
</dbReference>
<dbReference type="AlphaFoldDB" id="A0AAN9YZV8"/>
<dbReference type="FunFam" id="1.50.10.10:FF:000012">
    <property type="entry name" value="LanC-like protein 3"/>
    <property type="match status" value="1"/>
</dbReference>
<organism evidence="4 5">
    <name type="scientific">Gryllus longicercus</name>
    <dbReference type="NCBI Taxonomy" id="2509291"/>
    <lineage>
        <taxon>Eukaryota</taxon>
        <taxon>Metazoa</taxon>
        <taxon>Ecdysozoa</taxon>
        <taxon>Arthropoda</taxon>
        <taxon>Hexapoda</taxon>
        <taxon>Insecta</taxon>
        <taxon>Pterygota</taxon>
        <taxon>Neoptera</taxon>
        <taxon>Polyneoptera</taxon>
        <taxon>Orthoptera</taxon>
        <taxon>Ensifera</taxon>
        <taxon>Gryllidea</taxon>
        <taxon>Grylloidea</taxon>
        <taxon>Gryllidae</taxon>
        <taxon>Gryllinae</taxon>
        <taxon>Gryllus</taxon>
    </lineage>
</organism>
<dbReference type="InterPro" id="IPR007822">
    <property type="entry name" value="LANC-like"/>
</dbReference>
<reference evidence="4 5" key="1">
    <citation type="submission" date="2024-03" db="EMBL/GenBank/DDBJ databases">
        <title>The genome assembly and annotation of the cricket Gryllus longicercus Weissman &amp; Gray.</title>
        <authorList>
            <person name="Szrajer S."/>
            <person name="Gray D."/>
            <person name="Ylla G."/>
        </authorList>
    </citation>
    <scope>NUCLEOTIDE SEQUENCE [LARGE SCALE GENOMIC DNA]</scope>
    <source>
        <strain evidence="4">DAG 2021-001</strain>
        <tissue evidence="4">Whole body minus gut</tissue>
    </source>
</reference>
<gene>
    <name evidence="4" type="ORF">R5R35_008002</name>
</gene>
<evidence type="ECO:0000313" key="5">
    <source>
        <dbReference type="Proteomes" id="UP001378592"/>
    </source>
</evidence>
<comment type="caution">
    <text evidence="4">The sequence shown here is derived from an EMBL/GenBank/DDBJ whole genome shotgun (WGS) entry which is preliminary data.</text>
</comment>
<dbReference type="InterPro" id="IPR020464">
    <property type="entry name" value="LanC-like_prot_euk"/>
</dbReference>
<dbReference type="PRINTS" id="PR01950">
    <property type="entry name" value="LANCSUPER"/>
</dbReference>
<name>A0AAN9YZV8_9ORTH</name>
<sequence>MSESRRYFNNILPDYKNEGVIVSNDEWRNKVLNVVQMIRENQPYEDNSTSLYIGTGGIAYMFYFLSQLPLYSEEKNEFLDHALKYIDASLKNIKGLRMDNTGFLTRHSGVYAVAAVIYNAVGDTQNADKYLSRYIEVTADYKQHQGSGADEFFVGRAGYLSGALWLDRQLGEGAYPQSVMKDMCDSMVLSGREYAYRHNSPCPLMYVYGEREYLGAAHGLSGILQMILSVPESLHRDPKIEHDVRASVDYVLSLQTPAGNFPPMAGDSQRRGAADPDDLVQWCHGAAGIVYLMAKAYLQWRDEKYLQSCFKCGEIIWNNGLLKKGPGLCHGVSGNGYVMLLLFRLTRDRKFLHRAQEMARFMFTRKFDKEARVPDNPFSLFEGWAGAACFLADLTRASEAAFPFFDIF</sequence>
<proteinExistence type="inferred from homology"/>
<keyword evidence="3" id="KW-0862">Zinc</keyword>
<feature type="binding site" evidence="3">
    <location>
        <position position="329"/>
    </location>
    <ligand>
        <name>Zn(2+)</name>
        <dbReference type="ChEBI" id="CHEBI:29105"/>
    </ligand>
</feature>
<evidence type="ECO:0000256" key="2">
    <source>
        <dbReference type="ARBA" id="ARBA00069999"/>
    </source>
</evidence>
<dbReference type="GO" id="GO:0005975">
    <property type="term" value="P:carbohydrate metabolic process"/>
    <property type="evidence" value="ECO:0007669"/>
    <property type="project" value="InterPro"/>
</dbReference>
<dbReference type="SUPFAM" id="SSF158745">
    <property type="entry name" value="LanC-like"/>
    <property type="match status" value="1"/>
</dbReference>
<dbReference type="PANTHER" id="PTHR12736">
    <property type="entry name" value="LANC-LIKE PROTEIN"/>
    <property type="match status" value="1"/>
</dbReference>
<dbReference type="SMART" id="SM01260">
    <property type="entry name" value="LANC_like"/>
    <property type="match status" value="1"/>
</dbReference>
<dbReference type="EMBL" id="JAZDUA010000412">
    <property type="protein sequence ID" value="KAK7792925.1"/>
    <property type="molecule type" value="Genomic_DNA"/>
</dbReference>
<feature type="binding site" evidence="3">
    <location>
        <position position="283"/>
    </location>
    <ligand>
        <name>Zn(2+)</name>
        <dbReference type="ChEBI" id="CHEBI:29105"/>
    </ligand>
</feature>
<dbReference type="PRINTS" id="PR01951">
    <property type="entry name" value="LANCEUKARYTE"/>
</dbReference>
<dbReference type="Proteomes" id="UP001378592">
    <property type="component" value="Unassembled WGS sequence"/>
</dbReference>
<dbReference type="InterPro" id="IPR012341">
    <property type="entry name" value="6hp_glycosidase-like_sf"/>
</dbReference>